<dbReference type="GO" id="GO:0016787">
    <property type="term" value="F:hydrolase activity"/>
    <property type="evidence" value="ECO:0007669"/>
    <property type="project" value="UniProtKB-KW"/>
</dbReference>
<dbReference type="Proteomes" id="UP000515146">
    <property type="component" value="Unplaced"/>
</dbReference>
<comment type="similarity">
    <text evidence="5">Belongs to the DEAD box helicase family.</text>
</comment>
<dbReference type="EC" id="3.6.4.13" evidence="5"/>
<evidence type="ECO:0000313" key="8">
    <source>
        <dbReference type="RefSeq" id="XP_027200390.1"/>
    </source>
</evidence>
<dbReference type="InParanoid" id="A0A6P6Y537"/>
<dbReference type="SUPFAM" id="SSF52540">
    <property type="entry name" value="P-loop containing nucleoside triphosphate hydrolases"/>
    <property type="match status" value="1"/>
</dbReference>
<dbReference type="GO" id="GO:0005524">
    <property type="term" value="F:ATP binding"/>
    <property type="evidence" value="ECO:0007669"/>
    <property type="project" value="UniProtKB-UniRule"/>
</dbReference>
<dbReference type="Gene3D" id="3.40.50.300">
    <property type="entry name" value="P-loop containing nucleotide triphosphate hydrolases"/>
    <property type="match status" value="1"/>
</dbReference>
<evidence type="ECO:0000256" key="2">
    <source>
        <dbReference type="ARBA" id="ARBA00022801"/>
    </source>
</evidence>
<protein>
    <recommendedName>
        <fullName evidence="5">ATP-dependent RNA helicase</fullName>
        <ecNumber evidence="5">3.6.4.13</ecNumber>
    </recommendedName>
</protein>
<evidence type="ECO:0000256" key="1">
    <source>
        <dbReference type="ARBA" id="ARBA00022741"/>
    </source>
</evidence>
<proteinExistence type="inferred from homology"/>
<keyword evidence="4 5" id="KW-0694">RNA-binding</keyword>
<organism evidence="7 8">
    <name type="scientific">Dermatophagoides pteronyssinus</name>
    <name type="common">European house dust mite</name>
    <dbReference type="NCBI Taxonomy" id="6956"/>
    <lineage>
        <taxon>Eukaryota</taxon>
        <taxon>Metazoa</taxon>
        <taxon>Ecdysozoa</taxon>
        <taxon>Arthropoda</taxon>
        <taxon>Chelicerata</taxon>
        <taxon>Arachnida</taxon>
        <taxon>Acari</taxon>
        <taxon>Acariformes</taxon>
        <taxon>Sarcoptiformes</taxon>
        <taxon>Astigmata</taxon>
        <taxon>Psoroptidia</taxon>
        <taxon>Analgoidea</taxon>
        <taxon>Pyroglyphidae</taxon>
        <taxon>Dermatophagoidinae</taxon>
        <taxon>Dermatophagoides</taxon>
    </lineage>
</organism>
<dbReference type="KEGG" id="dpte:113794471"/>
<dbReference type="Pfam" id="PF00271">
    <property type="entry name" value="Helicase_C"/>
    <property type="match status" value="1"/>
</dbReference>
<dbReference type="OrthoDB" id="6764096at2759"/>
<evidence type="ECO:0000259" key="6">
    <source>
        <dbReference type="PROSITE" id="PS51194"/>
    </source>
</evidence>
<dbReference type="RefSeq" id="XP_027200390.1">
    <property type="nucleotide sequence ID" value="XM_027344589.1"/>
</dbReference>
<keyword evidence="3 5" id="KW-0067">ATP-binding</keyword>
<comment type="catalytic activity">
    <reaction evidence="5">
        <text>ATP + H2O = ADP + phosphate + H(+)</text>
        <dbReference type="Rhea" id="RHEA:13065"/>
        <dbReference type="ChEBI" id="CHEBI:15377"/>
        <dbReference type="ChEBI" id="CHEBI:15378"/>
        <dbReference type="ChEBI" id="CHEBI:30616"/>
        <dbReference type="ChEBI" id="CHEBI:43474"/>
        <dbReference type="ChEBI" id="CHEBI:456216"/>
        <dbReference type="EC" id="3.6.4.13"/>
    </reaction>
</comment>
<feature type="non-terminal residue" evidence="8">
    <location>
        <position position="1"/>
    </location>
</feature>
<keyword evidence="1 5" id="KW-0547">Nucleotide-binding</keyword>
<sequence>IAPSRELCLQIEGIAKKLYVVFASDTAARGMDFPDVGLVVQTEPPVDVADYLHRVGRTARCGKSGVATLFLS</sequence>
<comment type="function">
    <text evidence="5">RNA helicase.</text>
</comment>
<evidence type="ECO:0000313" key="7">
    <source>
        <dbReference type="Proteomes" id="UP000515146"/>
    </source>
</evidence>
<dbReference type="InterPro" id="IPR001650">
    <property type="entry name" value="Helicase_C-like"/>
</dbReference>
<dbReference type="InterPro" id="IPR027417">
    <property type="entry name" value="P-loop_NTPase"/>
</dbReference>
<comment type="domain">
    <text evidence="5">The Q motif is unique to and characteristic of the DEAD box family of RNA helicases and controls ATP binding and hydrolysis.</text>
</comment>
<feature type="non-terminal residue" evidence="8">
    <location>
        <position position="72"/>
    </location>
</feature>
<dbReference type="PROSITE" id="PS51194">
    <property type="entry name" value="HELICASE_CTER"/>
    <property type="match status" value="1"/>
</dbReference>
<dbReference type="SMART" id="SM00490">
    <property type="entry name" value="HELICc"/>
    <property type="match status" value="1"/>
</dbReference>
<keyword evidence="7" id="KW-1185">Reference proteome</keyword>
<evidence type="ECO:0000256" key="4">
    <source>
        <dbReference type="ARBA" id="ARBA00022884"/>
    </source>
</evidence>
<accession>A0A6P6Y537</accession>
<evidence type="ECO:0000256" key="3">
    <source>
        <dbReference type="ARBA" id="ARBA00022840"/>
    </source>
</evidence>
<feature type="domain" description="Helicase C-terminal" evidence="6">
    <location>
        <begin position="1"/>
        <end position="72"/>
    </location>
</feature>
<dbReference type="GO" id="GO:0003724">
    <property type="term" value="F:RNA helicase activity"/>
    <property type="evidence" value="ECO:0007669"/>
    <property type="project" value="UniProtKB-EC"/>
</dbReference>
<keyword evidence="5 8" id="KW-0347">Helicase</keyword>
<gene>
    <name evidence="8" type="primary">LOC113794471</name>
</gene>
<dbReference type="AlphaFoldDB" id="A0A6P6Y537"/>
<dbReference type="GO" id="GO:0003723">
    <property type="term" value="F:RNA binding"/>
    <property type="evidence" value="ECO:0007669"/>
    <property type="project" value="UniProtKB-UniRule"/>
</dbReference>
<keyword evidence="2 5" id="KW-0378">Hydrolase</keyword>
<reference evidence="8" key="1">
    <citation type="submission" date="2025-08" db="UniProtKB">
        <authorList>
            <consortium name="RefSeq"/>
        </authorList>
    </citation>
    <scope>IDENTIFICATION</scope>
    <source>
        <strain evidence="8">Airmid</strain>
    </source>
</reference>
<dbReference type="PANTHER" id="PTHR24031">
    <property type="entry name" value="RNA HELICASE"/>
    <property type="match status" value="1"/>
</dbReference>
<evidence type="ECO:0000256" key="5">
    <source>
        <dbReference type="RuleBase" id="RU365068"/>
    </source>
</evidence>
<name>A0A6P6Y537_DERPT</name>